<evidence type="ECO:0000259" key="2">
    <source>
        <dbReference type="Pfam" id="PF06054"/>
    </source>
</evidence>
<dbReference type="RefSeq" id="WP_344129523.1">
    <property type="nucleotide sequence ID" value="NZ_BAAALT010000059.1"/>
</dbReference>
<name>A0ABP4Y613_9ACTN</name>
<accession>A0ABP4Y613</accession>
<dbReference type="Proteomes" id="UP001500218">
    <property type="component" value="Unassembled WGS sequence"/>
</dbReference>
<organism evidence="3 4">
    <name type="scientific">Luedemannella flava</name>
    <dbReference type="NCBI Taxonomy" id="349316"/>
    <lineage>
        <taxon>Bacteria</taxon>
        <taxon>Bacillati</taxon>
        <taxon>Actinomycetota</taxon>
        <taxon>Actinomycetes</taxon>
        <taxon>Micromonosporales</taxon>
        <taxon>Micromonosporaceae</taxon>
        <taxon>Luedemannella</taxon>
    </lineage>
</organism>
<sequence length="353" mass="38901">MRDRSVVGLDLITNISVHVEDASRAHWQNKGHNGDGTLVCWHCYHGTDALPGTQVPLLYKGGRTAGKVRPYFAHPPRVGPPGGHHPETVWHADAKHTLLRWAASQPRVTAATTEYWTADGRRRSDVAVTLDDGTQLALEVQRQDLTDQAWIRRHEDYAAVGVVEVWFWHPRLGVPGVARHEPQCHWQLADDLTRVGIPIGVAHPAIGDWFDQPGLSLRAPHYPPCRGDETSTWWRDLNSFTIDPQGLHLPTTVYAELRAARADVAVRARAAREHQRMNPPLFSLPTTPTVSPTPAASTPDWTPNAGGPSHPVQRVDTLPGMDDPSRYEYPRSACGPDSPAVPADDVRGLPKAA</sequence>
<dbReference type="EMBL" id="BAAALT010000059">
    <property type="protein sequence ID" value="GAA1801335.1"/>
    <property type="molecule type" value="Genomic_DNA"/>
</dbReference>
<dbReference type="InterPro" id="IPR010330">
    <property type="entry name" value="CoiA_nuc"/>
</dbReference>
<feature type="compositionally biased region" description="Basic and acidic residues" evidence="1">
    <location>
        <begin position="344"/>
        <end position="353"/>
    </location>
</feature>
<evidence type="ECO:0000313" key="4">
    <source>
        <dbReference type="Proteomes" id="UP001500218"/>
    </source>
</evidence>
<feature type="region of interest" description="Disordered" evidence="1">
    <location>
        <begin position="270"/>
        <end position="353"/>
    </location>
</feature>
<protein>
    <recommendedName>
        <fullName evidence="2">Competence protein CoiA nuclease-like domain-containing protein</fullName>
    </recommendedName>
</protein>
<reference evidence="4" key="1">
    <citation type="journal article" date="2019" name="Int. J. Syst. Evol. Microbiol.">
        <title>The Global Catalogue of Microorganisms (GCM) 10K type strain sequencing project: providing services to taxonomists for standard genome sequencing and annotation.</title>
        <authorList>
            <consortium name="The Broad Institute Genomics Platform"/>
            <consortium name="The Broad Institute Genome Sequencing Center for Infectious Disease"/>
            <person name="Wu L."/>
            <person name="Ma J."/>
        </authorList>
    </citation>
    <scope>NUCLEOTIDE SEQUENCE [LARGE SCALE GENOMIC DNA]</scope>
    <source>
        <strain evidence="4">JCM 13250</strain>
    </source>
</reference>
<comment type="caution">
    <text evidence="3">The sequence shown here is derived from an EMBL/GenBank/DDBJ whole genome shotgun (WGS) entry which is preliminary data.</text>
</comment>
<keyword evidence="4" id="KW-1185">Reference proteome</keyword>
<dbReference type="Pfam" id="PF06054">
    <property type="entry name" value="CoiA_nuc"/>
    <property type="match status" value="1"/>
</dbReference>
<feature type="compositionally biased region" description="Low complexity" evidence="1">
    <location>
        <begin position="279"/>
        <end position="299"/>
    </location>
</feature>
<proteinExistence type="predicted"/>
<evidence type="ECO:0000256" key="1">
    <source>
        <dbReference type="SAM" id="MobiDB-lite"/>
    </source>
</evidence>
<evidence type="ECO:0000313" key="3">
    <source>
        <dbReference type="EMBL" id="GAA1801335.1"/>
    </source>
</evidence>
<feature type="domain" description="Competence protein CoiA nuclease-like" evidence="2">
    <location>
        <begin position="87"/>
        <end position="167"/>
    </location>
</feature>
<gene>
    <name evidence="3" type="ORF">GCM10009682_23960</name>
</gene>